<accession>A0A9K3DCU6</accession>
<dbReference type="InterPro" id="IPR001611">
    <property type="entry name" value="Leu-rich_rpt"/>
</dbReference>
<reference evidence="3 4" key="1">
    <citation type="journal article" date="2018" name="PLoS ONE">
        <title>The draft genome of Kipferlia bialata reveals reductive genome evolution in fornicate parasites.</title>
        <authorList>
            <person name="Tanifuji G."/>
            <person name="Takabayashi S."/>
            <person name="Kume K."/>
            <person name="Takagi M."/>
            <person name="Nakayama T."/>
            <person name="Kamikawa R."/>
            <person name="Inagaki Y."/>
            <person name="Hashimoto T."/>
        </authorList>
    </citation>
    <scope>NUCLEOTIDE SEQUENCE [LARGE SCALE GENOMIC DNA]</scope>
    <source>
        <strain evidence="3">NY0173</strain>
    </source>
</reference>
<evidence type="ECO:0000256" key="2">
    <source>
        <dbReference type="ARBA" id="ARBA00022737"/>
    </source>
</evidence>
<dbReference type="InterPro" id="IPR040091">
    <property type="entry name" value="LRRC56"/>
</dbReference>
<name>A0A9K3DCU6_9EUKA</name>
<dbReference type="PROSITE" id="PS51450">
    <property type="entry name" value="LRR"/>
    <property type="match status" value="1"/>
</dbReference>
<dbReference type="InterPro" id="IPR025875">
    <property type="entry name" value="Leu-rich_rpt_4"/>
</dbReference>
<dbReference type="SUPFAM" id="SSF52058">
    <property type="entry name" value="L domain-like"/>
    <property type="match status" value="1"/>
</dbReference>
<keyword evidence="2" id="KW-0677">Repeat</keyword>
<protein>
    <submittedName>
        <fullName evidence="3">Uncharacterized protein</fullName>
    </submittedName>
</protein>
<comment type="caution">
    <text evidence="3">The sequence shown here is derived from an EMBL/GenBank/DDBJ whole genome shotgun (WGS) entry which is preliminary data.</text>
</comment>
<dbReference type="Gene3D" id="3.80.10.10">
    <property type="entry name" value="Ribonuclease Inhibitor"/>
    <property type="match status" value="1"/>
</dbReference>
<dbReference type="AlphaFoldDB" id="A0A9K3DCU6"/>
<keyword evidence="4" id="KW-1185">Reference proteome</keyword>
<dbReference type="InterPro" id="IPR032675">
    <property type="entry name" value="LRR_dom_sf"/>
</dbReference>
<keyword evidence="1" id="KW-0433">Leucine-rich repeat</keyword>
<proteinExistence type="predicted"/>
<gene>
    <name evidence="3" type="ORF">KIPB_015405</name>
</gene>
<dbReference type="OrthoDB" id="676979at2759"/>
<evidence type="ECO:0000313" key="3">
    <source>
        <dbReference type="EMBL" id="GIQ91930.1"/>
    </source>
</evidence>
<evidence type="ECO:0000256" key="1">
    <source>
        <dbReference type="ARBA" id="ARBA00022614"/>
    </source>
</evidence>
<sequence>DLGSSFSSLRSLYVENCGLTSLDGVSQFKGLQSLFAAHNKISDLSDLSMLTSPTFSILDLRDNALDTEAQLFYCGNLPLLHLGMASNPFSEALIGSLSLSPSP</sequence>
<dbReference type="PANTHER" id="PTHR22708:SF0">
    <property type="entry name" value="LEUCINE-RICH REPEAT-CONTAINING PROTEIN 56"/>
    <property type="match status" value="1"/>
</dbReference>
<dbReference type="PANTHER" id="PTHR22708">
    <property type="entry name" value="LEUCINE-RICH REPEAT-CONTAINING PROTEIN 56"/>
    <property type="match status" value="1"/>
</dbReference>
<dbReference type="EMBL" id="BDIP01008602">
    <property type="protein sequence ID" value="GIQ91930.1"/>
    <property type="molecule type" value="Genomic_DNA"/>
</dbReference>
<evidence type="ECO:0000313" key="4">
    <source>
        <dbReference type="Proteomes" id="UP000265618"/>
    </source>
</evidence>
<dbReference type="Pfam" id="PF12799">
    <property type="entry name" value="LRR_4"/>
    <property type="match status" value="1"/>
</dbReference>
<feature type="non-terminal residue" evidence="3">
    <location>
        <position position="1"/>
    </location>
</feature>
<dbReference type="Proteomes" id="UP000265618">
    <property type="component" value="Unassembled WGS sequence"/>
</dbReference>
<organism evidence="3 4">
    <name type="scientific">Kipferlia bialata</name>
    <dbReference type="NCBI Taxonomy" id="797122"/>
    <lineage>
        <taxon>Eukaryota</taxon>
        <taxon>Metamonada</taxon>
        <taxon>Carpediemonas-like organisms</taxon>
        <taxon>Kipferlia</taxon>
    </lineage>
</organism>